<dbReference type="OrthoDB" id="9773346at2"/>
<dbReference type="PATRIC" id="fig|1125699.3.peg.876"/>
<evidence type="ECO:0000259" key="4">
    <source>
        <dbReference type="SMART" id="SM00331"/>
    </source>
</evidence>
<dbReference type="SMART" id="SM00065">
    <property type="entry name" value="GAF"/>
    <property type="match status" value="1"/>
</dbReference>
<dbReference type="RefSeq" id="WP_016525153.1">
    <property type="nucleotide sequence ID" value="NZ_KE332518.1"/>
</dbReference>
<dbReference type="InterPro" id="IPR029016">
    <property type="entry name" value="GAF-like_dom_sf"/>
</dbReference>
<dbReference type="InterPro" id="IPR003018">
    <property type="entry name" value="GAF"/>
</dbReference>
<feature type="domain" description="GAF" evidence="3">
    <location>
        <begin position="141"/>
        <end position="306"/>
    </location>
</feature>
<dbReference type="EMBL" id="ATFF01000006">
    <property type="protein sequence ID" value="EPF30542.1"/>
    <property type="molecule type" value="Genomic_DNA"/>
</dbReference>
<gene>
    <name evidence="5" type="ORF">HMPREF9194_00859</name>
</gene>
<keyword evidence="6" id="KW-1185">Reference proteome</keyword>
<feature type="transmembrane region" description="Helical" evidence="2">
    <location>
        <begin position="6"/>
        <end position="29"/>
    </location>
</feature>
<dbReference type="InterPro" id="IPR052016">
    <property type="entry name" value="Bact_Sigma-Reg"/>
</dbReference>
<dbReference type="InterPro" id="IPR001932">
    <property type="entry name" value="PPM-type_phosphatase-like_dom"/>
</dbReference>
<dbReference type="eggNOG" id="COG2203">
    <property type="taxonomic scope" value="Bacteria"/>
</dbReference>
<comment type="caution">
    <text evidence="5">The sequence shown here is derived from an EMBL/GenBank/DDBJ whole genome shotgun (WGS) entry which is preliminary data.</text>
</comment>
<name>S3KEA1_TREMA</name>
<dbReference type="PANTHER" id="PTHR43156">
    <property type="entry name" value="STAGE II SPORULATION PROTEIN E-RELATED"/>
    <property type="match status" value="1"/>
</dbReference>
<feature type="domain" description="PPM-type phosphatase" evidence="4">
    <location>
        <begin position="333"/>
        <end position="550"/>
    </location>
</feature>
<keyword evidence="2" id="KW-0812">Transmembrane</keyword>
<sequence>MVIDDSLAFIPLLLTLAVNAALLVLFVVLKIKRIRISIFQFLAAIVMLLGCFFAVRTSSLFLAAIAALTQGLLLILYCLVFFYKHTAEQDQRAELPARSARRFVPARSGAKEEEIPLDSRIIQAGKDITEVSTDTISEHSEIPYLLDRINDIVVQNTKADGGAILLVDEFEDLVSVKSLIGDFPPPYKLPEDIAPKELAVKTHFKNADFPFEDNIFGSVVKTGNSELILSPQTDSRIAQNTQEDFLQASSYIFVPIKVRDTVIGIIALARKKTSEKFGQEELLTAQILSDFAGIAVRNVYAFQEKSEYAELTREALIAGNLQQTLYLKKIPPLPALSVGSFLNTVEGVCSDYFDIISARSDRISFILADVTGKSMVSLTIMIMIRAIMRVIVNTPQSASTILSWTNRGIALESAIDHYASLALINYDAAKKEIQFSTAGASPVLYFAAKEKTWKKVSSESEPLGVEKTTKYADHALKLQSGDIIALYTDGLVESVDENGIQYSENRLKEVIGANASRDGKQIADAVNSDLTGFMGNAAFHDDQSLVVLKIQ</sequence>
<organism evidence="5 6">
    <name type="scientific">Treponema maltophilum ATCC 51939</name>
    <dbReference type="NCBI Taxonomy" id="1125699"/>
    <lineage>
        <taxon>Bacteria</taxon>
        <taxon>Pseudomonadati</taxon>
        <taxon>Spirochaetota</taxon>
        <taxon>Spirochaetia</taxon>
        <taxon>Spirochaetales</taxon>
        <taxon>Treponemataceae</taxon>
        <taxon>Treponema</taxon>
    </lineage>
</organism>
<evidence type="ECO:0000313" key="6">
    <source>
        <dbReference type="Proteomes" id="UP000014541"/>
    </source>
</evidence>
<reference evidence="5 6" key="1">
    <citation type="submission" date="2013-04" db="EMBL/GenBank/DDBJ databases">
        <title>The Genome Sequence of Treponema maltophilum ATCC 51939.</title>
        <authorList>
            <consortium name="The Broad Institute Genomics Platform"/>
            <person name="Earl A."/>
            <person name="Ward D."/>
            <person name="Feldgarden M."/>
            <person name="Gevers D."/>
            <person name="Leonetti C."/>
            <person name="Blanton J.M."/>
            <person name="Dewhirst F.E."/>
            <person name="Izard J."/>
            <person name="Walker B."/>
            <person name="Young S."/>
            <person name="Zeng Q."/>
            <person name="Gargeya S."/>
            <person name="Fitzgerald M."/>
            <person name="Haas B."/>
            <person name="Abouelleil A."/>
            <person name="Allen A.W."/>
            <person name="Alvarado L."/>
            <person name="Arachchi H.M."/>
            <person name="Berlin A.M."/>
            <person name="Chapman S.B."/>
            <person name="Gainer-Dewar J."/>
            <person name="Goldberg J."/>
            <person name="Griggs A."/>
            <person name="Gujja S."/>
            <person name="Hansen M."/>
            <person name="Howarth C."/>
            <person name="Imamovic A."/>
            <person name="Ireland A."/>
            <person name="Larimer J."/>
            <person name="McCowan C."/>
            <person name="Murphy C."/>
            <person name="Pearson M."/>
            <person name="Poon T.W."/>
            <person name="Priest M."/>
            <person name="Roberts A."/>
            <person name="Saif S."/>
            <person name="Shea T."/>
            <person name="Sisk P."/>
            <person name="Sykes S."/>
            <person name="Wortman J."/>
            <person name="Nusbaum C."/>
            <person name="Birren B."/>
        </authorList>
    </citation>
    <scope>NUCLEOTIDE SEQUENCE [LARGE SCALE GENOMIC DNA]</scope>
    <source>
        <strain evidence="5 6">ATCC 51939</strain>
    </source>
</reference>
<dbReference type="Pfam" id="PF13185">
    <property type="entry name" value="GAF_2"/>
    <property type="match status" value="1"/>
</dbReference>
<dbReference type="STRING" id="1125699.HMPREF9194_00859"/>
<dbReference type="SUPFAM" id="SSF81606">
    <property type="entry name" value="PP2C-like"/>
    <property type="match status" value="1"/>
</dbReference>
<keyword evidence="2" id="KW-1133">Transmembrane helix</keyword>
<dbReference type="GO" id="GO:0016791">
    <property type="term" value="F:phosphatase activity"/>
    <property type="evidence" value="ECO:0007669"/>
    <property type="project" value="TreeGrafter"/>
</dbReference>
<dbReference type="Gene3D" id="3.60.40.10">
    <property type="entry name" value="PPM-type phosphatase domain"/>
    <property type="match status" value="1"/>
</dbReference>
<keyword evidence="2" id="KW-0472">Membrane</keyword>
<evidence type="ECO:0000259" key="3">
    <source>
        <dbReference type="SMART" id="SM00065"/>
    </source>
</evidence>
<dbReference type="SMART" id="SM00331">
    <property type="entry name" value="PP2C_SIG"/>
    <property type="match status" value="1"/>
</dbReference>
<accession>S3KEA1</accession>
<protein>
    <recommendedName>
        <fullName evidence="7">PPM-type phosphatase domain-containing protein</fullName>
    </recommendedName>
</protein>
<dbReference type="Pfam" id="PF07228">
    <property type="entry name" value="SpoIIE"/>
    <property type="match status" value="1"/>
</dbReference>
<dbReference type="HOGENOM" id="CLU_000445_43_6_12"/>
<evidence type="ECO:0008006" key="7">
    <source>
        <dbReference type="Google" id="ProtNLM"/>
    </source>
</evidence>
<proteinExistence type="predicted"/>
<evidence type="ECO:0000256" key="2">
    <source>
        <dbReference type="SAM" id="Phobius"/>
    </source>
</evidence>
<evidence type="ECO:0000256" key="1">
    <source>
        <dbReference type="ARBA" id="ARBA00022801"/>
    </source>
</evidence>
<dbReference type="eggNOG" id="COG2208">
    <property type="taxonomic scope" value="Bacteria"/>
</dbReference>
<dbReference type="SUPFAM" id="SSF55781">
    <property type="entry name" value="GAF domain-like"/>
    <property type="match status" value="1"/>
</dbReference>
<dbReference type="Proteomes" id="UP000014541">
    <property type="component" value="Unassembled WGS sequence"/>
</dbReference>
<evidence type="ECO:0000313" key="5">
    <source>
        <dbReference type="EMBL" id="EPF30542.1"/>
    </source>
</evidence>
<feature type="transmembrane region" description="Helical" evidence="2">
    <location>
        <begin position="36"/>
        <end position="55"/>
    </location>
</feature>
<keyword evidence="1" id="KW-0378">Hydrolase</keyword>
<dbReference type="PANTHER" id="PTHR43156:SF2">
    <property type="entry name" value="STAGE II SPORULATION PROTEIN E"/>
    <property type="match status" value="1"/>
</dbReference>
<feature type="transmembrane region" description="Helical" evidence="2">
    <location>
        <begin position="61"/>
        <end position="83"/>
    </location>
</feature>
<dbReference type="Gene3D" id="3.30.450.40">
    <property type="match status" value="1"/>
</dbReference>
<dbReference type="AlphaFoldDB" id="S3KEA1"/>
<dbReference type="InterPro" id="IPR036457">
    <property type="entry name" value="PPM-type-like_dom_sf"/>
</dbReference>